<evidence type="ECO:0000313" key="2">
    <source>
        <dbReference type="Proteomes" id="UP000015042"/>
    </source>
</evidence>
<dbReference type="AlphaFoldDB" id="S5N250"/>
<dbReference type="PATRIC" id="fig|1197719.3.peg.3769"/>
<evidence type="ECO:0000313" key="1">
    <source>
        <dbReference type="EMBL" id="AGR60964.1"/>
    </source>
</evidence>
<name>S5N250_SALBN</name>
<organism evidence="1 2">
    <name type="scientific">Salmonella bongori N268-08</name>
    <dbReference type="NCBI Taxonomy" id="1197719"/>
    <lineage>
        <taxon>Bacteria</taxon>
        <taxon>Pseudomonadati</taxon>
        <taxon>Pseudomonadota</taxon>
        <taxon>Gammaproteobacteria</taxon>
        <taxon>Enterobacterales</taxon>
        <taxon>Enterobacteriaceae</taxon>
        <taxon>Salmonella</taxon>
    </lineage>
</organism>
<proteinExistence type="predicted"/>
<gene>
    <name evidence="1" type="ORF">A464_3780</name>
</gene>
<dbReference type="HOGENOM" id="CLU_3332656_0_0_6"/>
<reference evidence="1 2" key="1">
    <citation type="submission" date="2013-07" db="EMBL/GenBank/DDBJ databases">
        <title>Genome sequence of Salmonella bongori N268-08 - a rare clinical isolate.</title>
        <authorList>
            <person name="Marti R."/>
            <person name="Hagens S."/>
            <person name="Loessner M.J."/>
            <person name="Klumpp J."/>
        </authorList>
    </citation>
    <scope>NUCLEOTIDE SEQUENCE [LARGE SCALE GENOMIC DNA]</scope>
    <source>
        <strain evidence="1 2">N268-08</strain>
    </source>
</reference>
<sequence length="38" mass="4371">MAQIQPERALECIFAGRYEKNRSVTRLLTPAFSLSLIF</sequence>
<accession>S5N250</accession>
<dbReference type="Proteomes" id="UP000015042">
    <property type="component" value="Chromosome"/>
</dbReference>
<protein>
    <submittedName>
        <fullName evidence="1">Uncharacterized protein</fullName>
    </submittedName>
</protein>
<dbReference type="EMBL" id="CP006608">
    <property type="protein sequence ID" value="AGR60964.1"/>
    <property type="molecule type" value="Genomic_DNA"/>
</dbReference>
<dbReference type="KEGG" id="sbz:A464_3780"/>